<feature type="transmembrane region" description="Helical" evidence="8">
    <location>
        <begin position="176"/>
        <end position="197"/>
    </location>
</feature>
<name>A0A926I8Z3_9FIRM</name>
<keyword evidence="4" id="KW-0597">Phosphoprotein</keyword>
<dbReference type="PROSITE" id="PS50109">
    <property type="entry name" value="HIS_KIN"/>
    <property type="match status" value="1"/>
</dbReference>
<dbReference type="InterPro" id="IPR036890">
    <property type="entry name" value="HATPase_C_sf"/>
</dbReference>
<organism evidence="10 11">
    <name type="scientific">Zhenhengia yiwuensis</name>
    <dbReference type="NCBI Taxonomy" id="2763666"/>
    <lineage>
        <taxon>Bacteria</taxon>
        <taxon>Bacillati</taxon>
        <taxon>Bacillota</taxon>
        <taxon>Clostridia</taxon>
        <taxon>Lachnospirales</taxon>
        <taxon>Lachnospiraceae</taxon>
        <taxon>Zhenhengia</taxon>
    </lineage>
</organism>
<comment type="caution">
    <text evidence="10">The sequence shown here is derived from an EMBL/GenBank/DDBJ whole genome shotgun (WGS) entry which is preliminary data.</text>
</comment>
<dbReference type="InterPro" id="IPR050736">
    <property type="entry name" value="Sensor_HK_Regulatory"/>
</dbReference>
<accession>A0A926I8Z3</accession>
<evidence type="ECO:0000313" key="10">
    <source>
        <dbReference type="EMBL" id="MBC8579215.1"/>
    </source>
</evidence>
<evidence type="ECO:0000256" key="5">
    <source>
        <dbReference type="ARBA" id="ARBA00022679"/>
    </source>
</evidence>
<dbReference type="Gene3D" id="1.10.287.130">
    <property type="match status" value="1"/>
</dbReference>
<dbReference type="AlphaFoldDB" id="A0A926I8Z3"/>
<dbReference type="InterPro" id="IPR036097">
    <property type="entry name" value="HisK_dim/P_sf"/>
</dbReference>
<keyword evidence="7" id="KW-0902">Two-component regulatory system</keyword>
<gene>
    <name evidence="10" type="ORF">H8718_06705</name>
</gene>
<evidence type="ECO:0000256" key="1">
    <source>
        <dbReference type="ARBA" id="ARBA00000085"/>
    </source>
</evidence>
<dbReference type="GO" id="GO:0016020">
    <property type="term" value="C:membrane"/>
    <property type="evidence" value="ECO:0007669"/>
    <property type="project" value="UniProtKB-SubCell"/>
</dbReference>
<evidence type="ECO:0000256" key="7">
    <source>
        <dbReference type="ARBA" id="ARBA00023012"/>
    </source>
</evidence>
<evidence type="ECO:0000256" key="4">
    <source>
        <dbReference type="ARBA" id="ARBA00022553"/>
    </source>
</evidence>
<dbReference type="SUPFAM" id="SSF55874">
    <property type="entry name" value="ATPase domain of HSP90 chaperone/DNA topoisomerase II/histidine kinase"/>
    <property type="match status" value="1"/>
</dbReference>
<dbReference type="PANTHER" id="PTHR43711:SF1">
    <property type="entry name" value="HISTIDINE KINASE 1"/>
    <property type="match status" value="1"/>
</dbReference>
<keyword evidence="6 10" id="KW-0418">Kinase</keyword>
<dbReference type="EMBL" id="JACRSY010000008">
    <property type="protein sequence ID" value="MBC8579215.1"/>
    <property type="molecule type" value="Genomic_DNA"/>
</dbReference>
<evidence type="ECO:0000256" key="6">
    <source>
        <dbReference type="ARBA" id="ARBA00022777"/>
    </source>
</evidence>
<evidence type="ECO:0000256" key="2">
    <source>
        <dbReference type="ARBA" id="ARBA00004370"/>
    </source>
</evidence>
<dbReference type="CDD" id="cd00075">
    <property type="entry name" value="HATPase"/>
    <property type="match status" value="1"/>
</dbReference>
<keyword evidence="5" id="KW-0808">Transferase</keyword>
<dbReference type="SMART" id="SM00387">
    <property type="entry name" value="HATPase_c"/>
    <property type="match status" value="1"/>
</dbReference>
<evidence type="ECO:0000313" key="11">
    <source>
        <dbReference type="Proteomes" id="UP000655830"/>
    </source>
</evidence>
<dbReference type="RefSeq" id="WP_249332358.1">
    <property type="nucleotide sequence ID" value="NZ_JACRSY010000008.1"/>
</dbReference>
<dbReference type="InterPro" id="IPR005467">
    <property type="entry name" value="His_kinase_dom"/>
</dbReference>
<evidence type="ECO:0000256" key="8">
    <source>
        <dbReference type="SAM" id="Phobius"/>
    </source>
</evidence>
<keyword evidence="8" id="KW-1133">Transmembrane helix</keyword>
<dbReference type="InterPro" id="IPR004358">
    <property type="entry name" value="Sig_transdc_His_kin-like_C"/>
</dbReference>
<dbReference type="SUPFAM" id="SSF47384">
    <property type="entry name" value="Homodimeric domain of signal transducing histidine kinase"/>
    <property type="match status" value="1"/>
</dbReference>
<dbReference type="FunFam" id="3.30.565.10:FF:000006">
    <property type="entry name" value="Sensor histidine kinase WalK"/>
    <property type="match status" value="1"/>
</dbReference>
<dbReference type="InterPro" id="IPR003594">
    <property type="entry name" value="HATPase_dom"/>
</dbReference>
<comment type="catalytic activity">
    <reaction evidence="1">
        <text>ATP + protein L-histidine = ADP + protein N-phospho-L-histidine.</text>
        <dbReference type="EC" id="2.7.13.3"/>
    </reaction>
</comment>
<dbReference type="Proteomes" id="UP000655830">
    <property type="component" value="Unassembled WGS sequence"/>
</dbReference>
<dbReference type="CDD" id="cd00082">
    <property type="entry name" value="HisKA"/>
    <property type="match status" value="1"/>
</dbReference>
<dbReference type="InterPro" id="IPR003661">
    <property type="entry name" value="HisK_dim/P_dom"/>
</dbReference>
<comment type="subcellular location">
    <subcellularLocation>
        <location evidence="2">Membrane</location>
    </subcellularLocation>
</comment>
<dbReference type="PANTHER" id="PTHR43711">
    <property type="entry name" value="TWO-COMPONENT HISTIDINE KINASE"/>
    <property type="match status" value="1"/>
</dbReference>
<keyword evidence="8" id="KW-0472">Membrane</keyword>
<feature type="domain" description="Histidine kinase" evidence="9">
    <location>
        <begin position="217"/>
        <end position="432"/>
    </location>
</feature>
<feature type="transmembrane region" description="Helical" evidence="8">
    <location>
        <begin position="6"/>
        <end position="29"/>
    </location>
</feature>
<reference evidence="10" key="1">
    <citation type="submission" date="2020-08" db="EMBL/GenBank/DDBJ databases">
        <title>Genome public.</title>
        <authorList>
            <person name="Liu C."/>
            <person name="Sun Q."/>
        </authorList>
    </citation>
    <scope>NUCLEOTIDE SEQUENCE</scope>
    <source>
        <strain evidence="10">NSJ-12</strain>
    </source>
</reference>
<evidence type="ECO:0000259" key="9">
    <source>
        <dbReference type="PROSITE" id="PS50109"/>
    </source>
</evidence>
<dbReference type="PRINTS" id="PR00344">
    <property type="entry name" value="BCTRLSENSOR"/>
</dbReference>
<dbReference type="SMART" id="SM00388">
    <property type="entry name" value="HisKA"/>
    <property type="match status" value="1"/>
</dbReference>
<dbReference type="Gene3D" id="3.30.565.10">
    <property type="entry name" value="Histidine kinase-like ATPase, C-terminal domain"/>
    <property type="match status" value="1"/>
</dbReference>
<dbReference type="Pfam" id="PF00512">
    <property type="entry name" value="HisKA"/>
    <property type="match status" value="1"/>
</dbReference>
<protein>
    <recommendedName>
        <fullName evidence="3">histidine kinase</fullName>
        <ecNumber evidence="3">2.7.13.3</ecNumber>
    </recommendedName>
</protein>
<proteinExistence type="predicted"/>
<sequence>MLKELRMHLTLICSTITGLILCVICLIALQISETNIDTSSHIAFENQLQTITYQLQTYQSIKLSWLAQLETNNKLIISIEDNTHPLFFKGAWTPLTPRDKLIQKAHETALEDYQFDMDAPPTSRLNISKQFFKIQGDECEYYRVGVALIPSYKGSFSLTLLQDMSVQKETIIYTRLLFISISLIGIVLLSLFSYWFAGRAILPITINQQKQVQFIAAASHELKSPLAVIQSSNSVIQSGIHLDSQPFTMQIERECKRMARLVDDLLLLATADANTWSIHKKPVELDTLLIDMLDTFIPLANGKRQRLNLNLPEYTLPPVLCDDERILQAITILLDNALHYVQEGGTITIDLSMRSDTCIIKVIDNGPGIPPSHASHIFDRFYRVDASRKDKNHYGLGLSIAKEIIHLHNGKLDFSPTPGGGCTFIIELPLLTKS</sequence>
<keyword evidence="11" id="KW-1185">Reference proteome</keyword>
<dbReference type="GO" id="GO:0000155">
    <property type="term" value="F:phosphorelay sensor kinase activity"/>
    <property type="evidence" value="ECO:0007669"/>
    <property type="project" value="InterPro"/>
</dbReference>
<evidence type="ECO:0000256" key="3">
    <source>
        <dbReference type="ARBA" id="ARBA00012438"/>
    </source>
</evidence>
<dbReference type="Pfam" id="PF02518">
    <property type="entry name" value="HATPase_c"/>
    <property type="match status" value="1"/>
</dbReference>
<dbReference type="EC" id="2.7.13.3" evidence="3"/>
<keyword evidence="8" id="KW-0812">Transmembrane</keyword>